<protein>
    <submittedName>
        <fullName evidence="3">NADP-dependent oxidoreductase</fullName>
    </submittedName>
</protein>
<dbReference type="InterPro" id="IPR011032">
    <property type="entry name" value="GroES-like_sf"/>
</dbReference>
<dbReference type="Pfam" id="PF08240">
    <property type="entry name" value="ADH_N"/>
    <property type="match status" value="1"/>
</dbReference>
<dbReference type="InterPro" id="IPR013149">
    <property type="entry name" value="ADH-like_C"/>
</dbReference>
<dbReference type="Proteomes" id="UP001202244">
    <property type="component" value="Chromosome"/>
</dbReference>
<dbReference type="InterPro" id="IPR050700">
    <property type="entry name" value="YIM1/Zinc_Alcohol_DH_Fams"/>
</dbReference>
<keyword evidence="1" id="KW-0560">Oxidoreductase</keyword>
<sequence>MPWGALPFIPGWDVSGVVETVTPGVTRFAPGDELYGLVHFPWRGGGYAEYVVAPPRQLAHKPAVLTHVEAAALPMAALTAWQGLVDTARVASGQRVLILGAAGGTGHLAVQIAKTRGAYVIGTAREDKHAFVRGFGADEAVTYTSTDVAAAVGEAEVLFGLVAGPDAERVMQVLRPGGVLVSATRAAAVPGVTERRAMRQSRRRA</sequence>
<dbReference type="RefSeq" id="WP_242749597.1">
    <property type="nucleotide sequence ID" value="NZ_CP093846.1"/>
</dbReference>
<dbReference type="Gene3D" id="3.40.50.720">
    <property type="entry name" value="NAD(P)-binding Rossmann-like Domain"/>
    <property type="match status" value="1"/>
</dbReference>
<evidence type="ECO:0000313" key="3">
    <source>
        <dbReference type="EMBL" id="UNS95748.1"/>
    </source>
</evidence>
<dbReference type="InterPro" id="IPR002364">
    <property type="entry name" value="Quin_OxRdtase/zeta-crystal_CS"/>
</dbReference>
<dbReference type="PROSITE" id="PS01162">
    <property type="entry name" value="QOR_ZETA_CRYSTAL"/>
    <property type="match status" value="1"/>
</dbReference>
<name>A0ABY3XMV8_9ACTN</name>
<dbReference type="InterPro" id="IPR036291">
    <property type="entry name" value="NAD(P)-bd_dom_sf"/>
</dbReference>
<dbReference type="PANTHER" id="PTHR11695">
    <property type="entry name" value="ALCOHOL DEHYDROGENASE RELATED"/>
    <property type="match status" value="1"/>
</dbReference>
<evidence type="ECO:0000256" key="1">
    <source>
        <dbReference type="ARBA" id="ARBA00023002"/>
    </source>
</evidence>
<reference evidence="3 4" key="1">
    <citation type="journal article" date="2023" name="Microbiol. Spectr.">
        <title>Synergy between Genome Mining, Metabolomics, and Bioinformatics Uncovers Antibacterial Chlorinated Carbazole Alkaloids and Their Biosynthetic Gene Cluster from Streptomyces tubbatahanensis sp. nov., a Novel Actinomycete Isolated from Sulu Sea, Philippines.</title>
        <authorList>
            <person name="Tenebro C.P."/>
            <person name="Trono D.J.V.L."/>
            <person name="Balida L.A.P."/>
            <person name="Bayog L.K.A."/>
            <person name="Bruna J.R."/>
            <person name="Sabido E.M."/>
            <person name="Caspe D.P.C."/>
            <person name="de Los Santos E.L.C."/>
            <person name="Saludes J.P."/>
            <person name="Dalisay D.S."/>
        </authorList>
    </citation>
    <scope>NUCLEOTIDE SEQUENCE [LARGE SCALE GENOMIC DNA]</scope>
    <source>
        <strain evidence="3 4">DSD3025</strain>
    </source>
</reference>
<dbReference type="SUPFAM" id="SSF51735">
    <property type="entry name" value="NAD(P)-binding Rossmann-fold domains"/>
    <property type="match status" value="1"/>
</dbReference>
<feature type="domain" description="Enoyl reductase (ER)" evidence="2">
    <location>
        <begin position="4"/>
        <end position="204"/>
    </location>
</feature>
<evidence type="ECO:0000313" key="4">
    <source>
        <dbReference type="Proteomes" id="UP001202244"/>
    </source>
</evidence>
<dbReference type="PANTHER" id="PTHR11695:SF294">
    <property type="entry name" value="RETICULON-4-INTERACTING PROTEIN 1, MITOCHONDRIAL"/>
    <property type="match status" value="1"/>
</dbReference>
<accession>A0ABY3XMV8</accession>
<dbReference type="Pfam" id="PF00107">
    <property type="entry name" value="ADH_zinc_N"/>
    <property type="match status" value="1"/>
</dbReference>
<dbReference type="CDD" id="cd05289">
    <property type="entry name" value="MDR_like_2"/>
    <property type="match status" value="1"/>
</dbReference>
<keyword evidence="4" id="KW-1185">Reference proteome</keyword>
<dbReference type="Gene3D" id="3.90.180.10">
    <property type="entry name" value="Medium-chain alcohol dehydrogenases, catalytic domain"/>
    <property type="match status" value="1"/>
</dbReference>
<dbReference type="InterPro" id="IPR013154">
    <property type="entry name" value="ADH-like_N"/>
</dbReference>
<proteinExistence type="predicted"/>
<organism evidence="3 4">
    <name type="scientific">Streptomyces tubbatahanensis</name>
    <dbReference type="NCBI Taxonomy" id="2923272"/>
    <lineage>
        <taxon>Bacteria</taxon>
        <taxon>Bacillati</taxon>
        <taxon>Actinomycetota</taxon>
        <taxon>Actinomycetes</taxon>
        <taxon>Kitasatosporales</taxon>
        <taxon>Streptomycetaceae</taxon>
        <taxon>Streptomyces</taxon>
    </lineage>
</organism>
<dbReference type="SMART" id="SM00829">
    <property type="entry name" value="PKS_ER"/>
    <property type="match status" value="1"/>
</dbReference>
<evidence type="ECO:0000259" key="2">
    <source>
        <dbReference type="SMART" id="SM00829"/>
    </source>
</evidence>
<dbReference type="SUPFAM" id="SSF50129">
    <property type="entry name" value="GroES-like"/>
    <property type="match status" value="1"/>
</dbReference>
<dbReference type="InterPro" id="IPR020843">
    <property type="entry name" value="ER"/>
</dbReference>
<dbReference type="EMBL" id="CP093846">
    <property type="protein sequence ID" value="UNS95748.1"/>
    <property type="molecule type" value="Genomic_DNA"/>
</dbReference>
<gene>
    <name evidence="3" type="ORF">MMF93_04010</name>
</gene>